<reference evidence="12" key="1">
    <citation type="journal article" date="2013" name="Genome Announc.">
        <title>Draft genome sequence of the grapevine dieback fungus Eutypa lata UCR-EL1.</title>
        <authorList>
            <person name="Blanco-Ulate B."/>
            <person name="Rolshausen P.E."/>
            <person name="Cantu D."/>
        </authorList>
    </citation>
    <scope>NUCLEOTIDE SEQUENCE [LARGE SCALE GENOMIC DNA]</scope>
    <source>
        <strain evidence="12">UCR-EL1</strain>
    </source>
</reference>
<evidence type="ECO:0000259" key="10">
    <source>
        <dbReference type="Pfam" id="PF20238"/>
    </source>
</evidence>
<dbReference type="EMBL" id="KB706765">
    <property type="protein sequence ID" value="EMR65900.1"/>
    <property type="molecule type" value="Genomic_DNA"/>
</dbReference>
<evidence type="ECO:0000256" key="3">
    <source>
        <dbReference type="ARBA" id="ARBA00022622"/>
    </source>
</evidence>
<evidence type="ECO:0000313" key="11">
    <source>
        <dbReference type="EMBL" id="EMR65900.1"/>
    </source>
</evidence>
<evidence type="ECO:0000313" key="12">
    <source>
        <dbReference type="Proteomes" id="UP000012174"/>
    </source>
</evidence>
<evidence type="ECO:0000256" key="2">
    <source>
        <dbReference type="ARBA" id="ARBA00022475"/>
    </source>
</evidence>
<feature type="signal peptide" evidence="9">
    <location>
        <begin position="1"/>
        <end position="21"/>
    </location>
</feature>
<keyword evidence="4 9" id="KW-0732">Signal</keyword>
<dbReference type="PANTHER" id="PTHR34992:SF1">
    <property type="entry name" value="COPPER ACQUISITION FACTOR BIM1-LIKE DOMAIN-CONTAINING PROTEIN"/>
    <property type="match status" value="1"/>
</dbReference>
<dbReference type="CDD" id="cd21176">
    <property type="entry name" value="LPMO_auxiliary-like"/>
    <property type="match status" value="1"/>
</dbReference>
<protein>
    <submittedName>
        <fullName evidence="11">Putative gpi anchored protein</fullName>
    </submittedName>
</protein>
<evidence type="ECO:0000256" key="8">
    <source>
        <dbReference type="SAM" id="MobiDB-lite"/>
    </source>
</evidence>
<organism evidence="11 12">
    <name type="scientific">Eutypa lata (strain UCR-EL1)</name>
    <name type="common">Grapevine dieback disease fungus</name>
    <name type="synonym">Eutypa armeniacae</name>
    <dbReference type="NCBI Taxonomy" id="1287681"/>
    <lineage>
        <taxon>Eukaryota</taxon>
        <taxon>Fungi</taxon>
        <taxon>Dikarya</taxon>
        <taxon>Ascomycota</taxon>
        <taxon>Pezizomycotina</taxon>
        <taxon>Sordariomycetes</taxon>
        <taxon>Xylariomycetidae</taxon>
        <taxon>Xylariales</taxon>
        <taxon>Diatrypaceae</taxon>
        <taxon>Eutypa</taxon>
    </lineage>
</organism>
<keyword evidence="3" id="KW-0336">GPI-anchor</keyword>
<sequence>MARLTSVLAATLALTCSVVRGHFELTYPSPVGELNEDDESTGPCGGYTPDLETIETTDFHVGGDSIAVSTSHPQAYWLYRFTFDNNATASPAENWTQTYPIVLQEGINSFCQPDVTIPEKYIGRKAVLGVVGKASDGMLYQCAAVKFVSGTGQTPDACTNSTGVSASFADDSELASLVGNGESAGNATTTASSTPASSTPTETETETPGAGVATYGSIQGPGSLVVVAFMVIIGAGLMA</sequence>
<dbReference type="AlphaFoldDB" id="M7TGP3"/>
<evidence type="ECO:0000256" key="6">
    <source>
        <dbReference type="ARBA" id="ARBA00023180"/>
    </source>
</evidence>
<gene>
    <name evidence="11" type="ORF">UCREL1_7120</name>
</gene>
<dbReference type="InterPro" id="IPR046530">
    <property type="entry name" value="BIM1-like_dom"/>
</dbReference>
<keyword evidence="5" id="KW-0472">Membrane</keyword>
<dbReference type="GO" id="GO:0098552">
    <property type="term" value="C:side of membrane"/>
    <property type="evidence" value="ECO:0007669"/>
    <property type="project" value="UniProtKB-KW"/>
</dbReference>
<dbReference type="OrthoDB" id="2146436at2759"/>
<feature type="domain" description="Copper acquisition factor BIM1-like" evidence="10">
    <location>
        <begin position="21"/>
        <end position="163"/>
    </location>
</feature>
<dbReference type="HOGENOM" id="CLU_070647_0_1_1"/>
<keyword evidence="2" id="KW-1003">Cell membrane</keyword>
<evidence type="ECO:0000256" key="9">
    <source>
        <dbReference type="SAM" id="SignalP"/>
    </source>
</evidence>
<keyword evidence="6" id="KW-0325">Glycoprotein</keyword>
<name>M7TGP3_EUTLA</name>
<dbReference type="eggNOG" id="ENOG502S92W">
    <property type="taxonomic scope" value="Eukaryota"/>
</dbReference>
<dbReference type="OMA" id="QIFPIVQ"/>
<dbReference type="Proteomes" id="UP000012174">
    <property type="component" value="Unassembled WGS sequence"/>
</dbReference>
<evidence type="ECO:0000256" key="4">
    <source>
        <dbReference type="ARBA" id="ARBA00022729"/>
    </source>
</evidence>
<dbReference type="KEGG" id="ela:UCREL1_7120"/>
<feature type="compositionally biased region" description="Low complexity" evidence="8">
    <location>
        <begin position="179"/>
        <end position="211"/>
    </location>
</feature>
<proteinExistence type="predicted"/>
<dbReference type="Pfam" id="PF20238">
    <property type="entry name" value="BIM1-like_dom"/>
    <property type="match status" value="1"/>
</dbReference>
<accession>M7TGP3</accession>
<dbReference type="GO" id="GO:0005886">
    <property type="term" value="C:plasma membrane"/>
    <property type="evidence" value="ECO:0007669"/>
    <property type="project" value="UniProtKB-SubCell"/>
</dbReference>
<evidence type="ECO:0000256" key="1">
    <source>
        <dbReference type="ARBA" id="ARBA00004609"/>
    </source>
</evidence>
<feature type="region of interest" description="Disordered" evidence="8">
    <location>
        <begin position="179"/>
        <end position="214"/>
    </location>
</feature>
<evidence type="ECO:0000256" key="5">
    <source>
        <dbReference type="ARBA" id="ARBA00023136"/>
    </source>
</evidence>
<comment type="subcellular location">
    <subcellularLocation>
        <location evidence="1">Cell membrane</location>
        <topology evidence="1">Lipid-anchor</topology>
        <topology evidence="1">GPI-anchor</topology>
    </subcellularLocation>
</comment>
<feature type="chain" id="PRO_5004085576" evidence="9">
    <location>
        <begin position="22"/>
        <end position="239"/>
    </location>
</feature>
<dbReference type="PANTHER" id="PTHR34992">
    <property type="entry name" value="HYPHAL ANASTAMOSIS-7 PROTEIN"/>
    <property type="match status" value="1"/>
</dbReference>
<keyword evidence="12" id="KW-1185">Reference proteome</keyword>
<evidence type="ECO:0000256" key="7">
    <source>
        <dbReference type="ARBA" id="ARBA00023288"/>
    </source>
</evidence>
<keyword evidence="7" id="KW-0449">Lipoprotein</keyword>
<dbReference type="InterPro" id="IPR046936">
    <property type="entry name" value="BIM1-like"/>
</dbReference>